<evidence type="ECO:0000313" key="4">
    <source>
        <dbReference type="Proteomes" id="UP001165074"/>
    </source>
</evidence>
<gene>
    <name evidence="3" type="ORF">Airi02_060000</name>
</gene>
<feature type="domain" description="Beta-lactamase-related" evidence="2">
    <location>
        <begin position="17"/>
        <end position="81"/>
    </location>
</feature>
<proteinExistence type="predicted"/>
<reference evidence="3" key="1">
    <citation type="submission" date="2023-03" db="EMBL/GenBank/DDBJ databases">
        <title>Actinoallomurus iriomotensis NBRC 103684.</title>
        <authorList>
            <person name="Ichikawa N."/>
            <person name="Sato H."/>
            <person name="Tonouchi N."/>
        </authorList>
    </citation>
    <scope>NUCLEOTIDE SEQUENCE</scope>
    <source>
        <strain evidence="3">NBRC 103684</strain>
    </source>
</reference>
<feature type="region of interest" description="Disordered" evidence="1">
    <location>
        <begin position="1"/>
        <end position="30"/>
    </location>
</feature>
<evidence type="ECO:0000259" key="2">
    <source>
        <dbReference type="Pfam" id="PF00144"/>
    </source>
</evidence>
<evidence type="ECO:0000313" key="3">
    <source>
        <dbReference type="EMBL" id="GLY88071.1"/>
    </source>
</evidence>
<feature type="domain" description="Beta-lactamase-related" evidence="2">
    <location>
        <begin position="82"/>
        <end position="141"/>
    </location>
</feature>
<evidence type="ECO:0000256" key="1">
    <source>
        <dbReference type="SAM" id="MobiDB-lite"/>
    </source>
</evidence>
<dbReference type="InterPro" id="IPR012338">
    <property type="entry name" value="Beta-lactam/transpept-like"/>
</dbReference>
<dbReference type="InterPro" id="IPR001466">
    <property type="entry name" value="Beta-lactam-related"/>
</dbReference>
<dbReference type="Pfam" id="PF00144">
    <property type="entry name" value="Beta-lactamase"/>
    <property type="match status" value="2"/>
</dbReference>
<dbReference type="AlphaFoldDB" id="A0A9W6W3K8"/>
<dbReference type="PANTHER" id="PTHR46825:SF7">
    <property type="entry name" value="D-ALANYL-D-ALANINE CARBOXYPEPTIDASE"/>
    <property type="match status" value="1"/>
</dbReference>
<accession>A0A9W6W3K8</accession>
<protein>
    <recommendedName>
        <fullName evidence="2">Beta-lactamase-related domain-containing protein</fullName>
    </recommendedName>
</protein>
<keyword evidence="4" id="KW-1185">Reference proteome</keyword>
<comment type="caution">
    <text evidence="3">The sequence shown here is derived from an EMBL/GenBank/DDBJ whole genome shotgun (WGS) entry which is preliminary data.</text>
</comment>
<sequence>MLMTGLAISTPTSPPAVADTRTGRPVSPDSRHRIGSITKTLTATAVLQQVAKGRIALDAPIGRYLPDLVPGERGRQITVRMPGAKWAYSNTNYVLAGLLPEKVTGEPAATYITEHVIRPAGLRHTYFPGTNPYIAGPRSRAYYPLYGLVDPPAEHSVGARSRTG</sequence>
<dbReference type="PANTHER" id="PTHR46825">
    <property type="entry name" value="D-ALANYL-D-ALANINE-CARBOXYPEPTIDASE/ENDOPEPTIDASE AMPH"/>
    <property type="match status" value="1"/>
</dbReference>
<dbReference type="SUPFAM" id="SSF56601">
    <property type="entry name" value="beta-lactamase/transpeptidase-like"/>
    <property type="match status" value="1"/>
</dbReference>
<dbReference type="Gene3D" id="3.40.710.10">
    <property type="entry name" value="DD-peptidase/beta-lactamase superfamily"/>
    <property type="match status" value="2"/>
</dbReference>
<organism evidence="3 4">
    <name type="scientific">Actinoallomurus iriomotensis</name>
    <dbReference type="NCBI Taxonomy" id="478107"/>
    <lineage>
        <taxon>Bacteria</taxon>
        <taxon>Bacillati</taxon>
        <taxon>Actinomycetota</taxon>
        <taxon>Actinomycetes</taxon>
        <taxon>Streptosporangiales</taxon>
        <taxon>Thermomonosporaceae</taxon>
        <taxon>Actinoallomurus</taxon>
    </lineage>
</organism>
<dbReference type="InterPro" id="IPR050491">
    <property type="entry name" value="AmpC-like"/>
</dbReference>
<name>A0A9W6W3K8_9ACTN</name>
<dbReference type="Proteomes" id="UP001165074">
    <property type="component" value="Unassembled WGS sequence"/>
</dbReference>
<dbReference type="EMBL" id="BSTK01000009">
    <property type="protein sequence ID" value="GLY88071.1"/>
    <property type="molecule type" value="Genomic_DNA"/>
</dbReference>